<name>A0A0C9WNT4_9AGAR</name>
<dbReference type="AlphaFoldDB" id="A0A0C9WNT4"/>
<dbReference type="InterPro" id="IPR013902">
    <property type="entry name" value="Mug135-like_C"/>
</dbReference>
<comment type="similarity">
    <text evidence="1">Belongs to the UPF0612 family.</text>
</comment>
<dbReference type="HOGENOM" id="CLU_152708_0_0_1"/>
<dbReference type="EMBL" id="KN838648">
    <property type="protein sequence ID" value="KIJ99349.1"/>
    <property type="molecule type" value="Genomic_DNA"/>
</dbReference>
<feature type="domain" description="Mug135-like C-terminal" evidence="2">
    <location>
        <begin position="43"/>
        <end position="123"/>
    </location>
</feature>
<evidence type="ECO:0000313" key="3">
    <source>
        <dbReference type="EMBL" id="KIJ99349.1"/>
    </source>
</evidence>
<accession>A0A0C9WNT4</accession>
<gene>
    <name evidence="3" type="ORF">K443DRAFT_679969</name>
</gene>
<proteinExistence type="inferred from homology"/>
<dbReference type="Proteomes" id="UP000054477">
    <property type="component" value="Unassembled WGS sequence"/>
</dbReference>
<evidence type="ECO:0000313" key="4">
    <source>
        <dbReference type="Proteomes" id="UP000054477"/>
    </source>
</evidence>
<reference evidence="3 4" key="1">
    <citation type="submission" date="2014-04" db="EMBL/GenBank/DDBJ databases">
        <authorList>
            <consortium name="DOE Joint Genome Institute"/>
            <person name="Kuo A."/>
            <person name="Kohler A."/>
            <person name="Nagy L.G."/>
            <person name="Floudas D."/>
            <person name="Copeland A."/>
            <person name="Barry K.W."/>
            <person name="Cichocki N."/>
            <person name="Veneault-Fourrey C."/>
            <person name="LaButti K."/>
            <person name="Lindquist E.A."/>
            <person name="Lipzen A."/>
            <person name="Lundell T."/>
            <person name="Morin E."/>
            <person name="Murat C."/>
            <person name="Sun H."/>
            <person name="Tunlid A."/>
            <person name="Henrissat B."/>
            <person name="Grigoriev I.V."/>
            <person name="Hibbett D.S."/>
            <person name="Martin F."/>
            <person name="Nordberg H.P."/>
            <person name="Cantor M.N."/>
            <person name="Hua S.X."/>
        </authorList>
    </citation>
    <scope>NUCLEOTIDE SEQUENCE [LARGE SCALE GENOMIC DNA]</scope>
    <source>
        <strain evidence="3 4">LaAM-08-1</strain>
    </source>
</reference>
<reference evidence="4" key="2">
    <citation type="submission" date="2015-01" db="EMBL/GenBank/DDBJ databases">
        <title>Evolutionary Origins and Diversification of the Mycorrhizal Mutualists.</title>
        <authorList>
            <consortium name="DOE Joint Genome Institute"/>
            <consortium name="Mycorrhizal Genomics Consortium"/>
            <person name="Kohler A."/>
            <person name="Kuo A."/>
            <person name="Nagy L.G."/>
            <person name="Floudas D."/>
            <person name="Copeland A."/>
            <person name="Barry K.W."/>
            <person name="Cichocki N."/>
            <person name="Veneault-Fourrey C."/>
            <person name="LaButti K."/>
            <person name="Lindquist E.A."/>
            <person name="Lipzen A."/>
            <person name="Lundell T."/>
            <person name="Morin E."/>
            <person name="Murat C."/>
            <person name="Riley R."/>
            <person name="Ohm R."/>
            <person name="Sun H."/>
            <person name="Tunlid A."/>
            <person name="Henrissat B."/>
            <person name="Grigoriev I.V."/>
            <person name="Hibbett D.S."/>
            <person name="Martin F."/>
        </authorList>
    </citation>
    <scope>NUCLEOTIDE SEQUENCE [LARGE SCALE GENOMIC DNA]</scope>
    <source>
        <strain evidence="4">LaAM-08-1</strain>
    </source>
</reference>
<dbReference type="OrthoDB" id="3230244at2759"/>
<dbReference type="Pfam" id="PF08593">
    <property type="entry name" value="Mug135_C"/>
    <property type="match status" value="1"/>
</dbReference>
<sequence length="128" mass="13650">MSISSPQAVDPPWIQPIQAGIQQILGAIQQLHAGIVPDLKRLMNQHRADGAVIEYEIVPFTNGDDPTQPPHNLPYLGSVNAIENLDGNELVGYLNGYGVVPPAGTNPVATNLLQVQTLKRLVGVLGVT</sequence>
<evidence type="ECO:0000259" key="2">
    <source>
        <dbReference type="Pfam" id="PF08593"/>
    </source>
</evidence>
<organism evidence="3 4">
    <name type="scientific">Laccaria amethystina LaAM-08-1</name>
    <dbReference type="NCBI Taxonomy" id="1095629"/>
    <lineage>
        <taxon>Eukaryota</taxon>
        <taxon>Fungi</taxon>
        <taxon>Dikarya</taxon>
        <taxon>Basidiomycota</taxon>
        <taxon>Agaricomycotina</taxon>
        <taxon>Agaricomycetes</taxon>
        <taxon>Agaricomycetidae</taxon>
        <taxon>Agaricales</taxon>
        <taxon>Agaricineae</taxon>
        <taxon>Hydnangiaceae</taxon>
        <taxon>Laccaria</taxon>
    </lineage>
</organism>
<keyword evidence="4" id="KW-1185">Reference proteome</keyword>
<evidence type="ECO:0000256" key="1">
    <source>
        <dbReference type="ARBA" id="ARBA00005788"/>
    </source>
</evidence>
<protein>
    <recommendedName>
        <fullName evidence="2">Mug135-like C-terminal domain-containing protein</fullName>
    </recommendedName>
</protein>